<comment type="similarity">
    <text evidence="2">Belongs to the SUA5 family.</text>
</comment>
<evidence type="ECO:0000256" key="2">
    <source>
        <dbReference type="ARBA" id="ARBA00007663"/>
    </source>
</evidence>
<name>A0A1F6X9T4_9BACT</name>
<dbReference type="GO" id="GO:0006450">
    <property type="term" value="P:regulation of translational fidelity"/>
    <property type="evidence" value="ECO:0007669"/>
    <property type="project" value="TreeGrafter"/>
</dbReference>
<dbReference type="InterPro" id="IPR006070">
    <property type="entry name" value="Sua5-like_dom"/>
</dbReference>
<dbReference type="NCBIfam" id="TIGR00057">
    <property type="entry name" value="L-threonylcarbamoyladenylate synthase"/>
    <property type="match status" value="1"/>
</dbReference>
<dbReference type="GO" id="GO:0000049">
    <property type="term" value="F:tRNA binding"/>
    <property type="evidence" value="ECO:0007669"/>
    <property type="project" value="TreeGrafter"/>
</dbReference>
<evidence type="ECO:0000256" key="1">
    <source>
        <dbReference type="ARBA" id="ARBA00004496"/>
    </source>
</evidence>
<keyword evidence="6" id="KW-0819">tRNA processing</keyword>
<proteinExistence type="inferred from homology"/>
<evidence type="ECO:0000256" key="9">
    <source>
        <dbReference type="ARBA" id="ARBA00022840"/>
    </source>
</evidence>
<dbReference type="GO" id="GO:0061710">
    <property type="term" value="F:L-threonylcarbamoyladenylate synthase"/>
    <property type="evidence" value="ECO:0007669"/>
    <property type="project" value="UniProtKB-EC"/>
</dbReference>
<evidence type="ECO:0000256" key="6">
    <source>
        <dbReference type="ARBA" id="ARBA00022694"/>
    </source>
</evidence>
<gene>
    <name evidence="13" type="ORF">A2911_01185</name>
</gene>
<accession>A0A1F6X9T4</accession>
<evidence type="ECO:0000256" key="5">
    <source>
        <dbReference type="ARBA" id="ARBA00022679"/>
    </source>
</evidence>
<dbReference type="InterPro" id="IPR017945">
    <property type="entry name" value="DHBP_synth_RibB-like_a/b_dom"/>
</dbReference>
<protein>
    <recommendedName>
        <fullName evidence="10">L-threonylcarbamoyladenylate synthase</fullName>
        <ecNumber evidence="3">2.7.7.87</ecNumber>
    </recommendedName>
    <alternativeName>
        <fullName evidence="10">L-threonylcarbamoyladenylate synthase</fullName>
    </alternativeName>
</protein>
<dbReference type="GO" id="GO:0005737">
    <property type="term" value="C:cytoplasm"/>
    <property type="evidence" value="ECO:0007669"/>
    <property type="project" value="UniProtKB-SubCell"/>
</dbReference>
<dbReference type="SUPFAM" id="SSF55821">
    <property type="entry name" value="YrdC/RibB"/>
    <property type="match status" value="1"/>
</dbReference>
<dbReference type="AlphaFoldDB" id="A0A1F6X9T4"/>
<dbReference type="EC" id="2.7.7.87" evidence="3"/>
<evidence type="ECO:0000256" key="10">
    <source>
        <dbReference type="ARBA" id="ARBA00029774"/>
    </source>
</evidence>
<comment type="caution">
    <text evidence="13">The sequence shown here is derived from an EMBL/GenBank/DDBJ whole genome shotgun (WGS) entry which is preliminary data.</text>
</comment>
<evidence type="ECO:0000313" key="13">
    <source>
        <dbReference type="EMBL" id="OGI90990.1"/>
    </source>
</evidence>
<evidence type="ECO:0000256" key="4">
    <source>
        <dbReference type="ARBA" id="ARBA00022490"/>
    </source>
</evidence>
<dbReference type="GO" id="GO:0003725">
    <property type="term" value="F:double-stranded RNA binding"/>
    <property type="evidence" value="ECO:0007669"/>
    <property type="project" value="InterPro"/>
</dbReference>
<keyword evidence="5" id="KW-0808">Transferase</keyword>
<organism evidence="13 14">
    <name type="scientific">Candidatus Nomurabacteria bacterium RIFCSPLOWO2_01_FULL_40_15</name>
    <dbReference type="NCBI Taxonomy" id="1801772"/>
    <lineage>
        <taxon>Bacteria</taxon>
        <taxon>Candidatus Nomuraibacteriota</taxon>
    </lineage>
</organism>
<evidence type="ECO:0000256" key="7">
    <source>
        <dbReference type="ARBA" id="ARBA00022695"/>
    </source>
</evidence>
<dbReference type="InterPro" id="IPR050156">
    <property type="entry name" value="TC-AMP_synthase_SUA5"/>
</dbReference>
<dbReference type="Pfam" id="PF01300">
    <property type="entry name" value="Sua5_yciO_yrdC"/>
    <property type="match status" value="1"/>
</dbReference>
<keyword evidence="7" id="KW-0548">Nucleotidyltransferase</keyword>
<comment type="catalytic activity">
    <reaction evidence="11">
        <text>L-threonine + hydrogencarbonate + ATP = L-threonylcarbamoyladenylate + diphosphate + H2O</text>
        <dbReference type="Rhea" id="RHEA:36407"/>
        <dbReference type="ChEBI" id="CHEBI:15377"/>
        <dbReference type="ChEBI" id="CHEBI:17544"/>
        <dbReference type="ChEBI" id="CHEBI:30616"/>
        <dbReference type="ChEBI" id="CHEBI:33019"/>
        <dbReference type="ChEBI" id="CHEBI:57926"/>
        <dbReference type="ChEBI" id="CHEBI:73682"/>
        <dbReference type="EC" id="2.7.7.87"/>
    </reaction>
</comment>
<comment type="subcellular location">
    <subcellularLocation>
        <location evidence="1">Cytoplasm</location>
    </subcellularLocation>
</comment>
<dbReference type="PANTHER" id="PTHR17490">
    <property type="entry name" value="SUA5"/>
    <property type="match status" value="1"/>
</dbReference>
<feature type="domain" description="YrdC-like" evidence="12">
    <location>
        <begin position="13"/>
        <end position="200"/>
    </location>
</feature>
<evidence type="ECO:0000256" key="8">
    <source>
        <dbReference type="ARBA" id="ARBA00022741"/>
    </source>
</evidence>
<evidence type="ECO:0000313" key="14">
    <source>
        <dbReference type="Proteomes" id="UP000176814"/>
    </source>
</evidence>
<dbReference type="Proteomes" id="UP000176814">
    <property type="component" value="Unassembled WGS sequence"/>
</dbReference>
<keyword evidence="4" id="KW-0963">Cytoplasm</keyword>
<dbReference type="EMBL" id="MFUW01000002">
    <property type="protein sequence ID" value="OGI90990.1"/>
    <property type="molecule type" value="Genomic_DNA"/>
</dbReference>
<keyword evidence="8" id="KW-0547">Nucleotide-binding</keyword>
<evidence type="ECO:0000259" key="12">
    <source>
        <dbReference type="PROSITE" id="PS51163"/>
    </source>
</evidence>
<dbReference type="GO" id="GO:0005524">
    <property type="term" value="F:ATP binding"/>
    <property type="evidence" value="ECO:0007669"/>
    <property type="project" value="UniProtKB-KW"/>
</dbReference>
<dbReference type="GO" id="GO:0008033">
    <property type="term" value="P:tRNA processing"/>
    <property type="evidence" value="ECO:0007669"/>
    <property type="project" value="UniProtKB-KW"/>
</dbReference>
<sequence length="211" mass="23081">MRVIKIDLNKDYSEAIREAIDILKLGGTIVYPTDTVYGLGCNALDEIAVRHIFDIKNRSSRPLPVLARDMKWVEELAYLTDQHRKMAAKFWPGKFTLVLPKKEIVPPIVTTGLPTVGLRIADYVFTDKLLGAFGYPLVATSANVSGEPATGDIDSIIASLSAQSRRPDLIIDAGVLPPSNSSVVIDCSTDKPKVLRVGPSKPEDLLKLLEL</sequence>
<dbReference type="PROSITE" id="PS51163">
    <property type="entry name" value="YRDC"/>
    <property type="match status" value="1"/>
</dbReference>
<keyword evidence="9" id="KW-0067">ATP-binding</keyword>
<dbReference type="PANTHER" id="PTHR17490:SF16">
    <property type="entry name" value="THREONYLCARBAMOYL-AMP SYNTHASE"/>
    <property type="match status" value="1"/>
</dbReference>
<dbReference type="Gene3D" id="3.90.870.10">
    <property type="entry name" value="DHBP synthase"/>
    <property type="match status" value="1"/>
</dbReference>
<evidence type="ECO:0000256" key="11">
    <source>
        <dbReference type="ARBA" id="ARBA00048366"/>
    </source>
</evidence>
<evidence type="ECO:0000256" key="3">
    <source>
        <dbReference type="ARBA" id="ARBA00012584"/>
    </source>
</evidence>
<reference evidence="13 14" key="1">
    <citation type="journal article" date="2016" name="Nat. Commun.">
        <title>Thousands of microbial genomes shed light on interconnected biogeochemical processes in an aquifer system.</title>
        <authorList>
            <person name="Anantharaman K."/>
            <person name="Brown C.T."/>
            <person name="Hug L.A."/>
            <person name="Sharon I."/>
            <person name="Castelle C.J."/>
            <person name="Probst A.J."/>
            <person name="Thomas B.C."/>
            <person name="Singh A."/>
            <person name="Wilkins M.J."/>
            <person name="Karaoz U."/>
            <person name="Brodie E.L."/>
            <person name="Williams K.H."/>
            <person name="Hubbard S.S."/>
            <person name="Banfield J.F."/>
        </authorList>
    </citation>
    <scope>NUCLEOTIDE SEQUENCE [LARGE SCALE GENOMIC DNA]</scope>
</reference>